<dbReference type="PANTHER" id="PTHR11803">
    <property type="entry name" value="2-IMINOBUTANOATE/2-IMINOPROPANOATE DEAMINASE RIDA"/>
    <property type="match status" value="1"/>
</dbReference>
<dbReference type="InterPro" id="IPR006175">
    <property type="entry name" value="YjgF/YER057c/UK114"/>
</dbReference>
<dbReference type="GO" id="GO:0005829">
    <property type="term" value="C:cytosol"/>
    <property type="evidence" value="ECO:0007669"/>
    <property type="project" value="TreeGrafter"/>
</dbReference>
<evidence type="ECO:0000313" key="3">
    <source>
        <dbReference type="Proteomes" id="UP000240912"/>
    </source>
</evidence>
<dbReference type="InterPro" id="IPR035959">
    <property type="entry name" value="RutC-like_sf"/>
</dbReference>
<reference evidence="2 3" key="1">
    <citation type="submission" date="2018-03" db="EMBL/GenBank/DDBJ databases">
        <authorList>
            <person name="Keele B.F."/>
        </authorList>
    </citation>
    <scope>NUCLEOTIDE SEQUENCE [LARGE SCALE GENOMIC DNA]</scope>
    <source>
        <strain evidence="2 3">YL28-9</strain>
    </source>
</reference>
<protein>
    <submittedName>
        <fullName evidence="2">Reactive intermediate/imine deaminase</fullName>
    </submittedName>
</protein>
<accession>A0A2T3HQZ7</accession>
<dbReference type="Gene3D" id="3.30.1330.40">
    <property type="entry name" value="RutC-like"/>
    <property type="match status" value="1"/>
</dbReference>
<dbReference type="EMBL" id="PYLS01000001">
    <property type="protein sequence ID" value="PST84868.1"/>
    <property type="molecule type" value="Genomic_DNA"/>
</dbReference>
<comment type="caution">
    <text evidence="2">The sequence shown here is derived from an EMBL/GenBank/DDBJ whole genome shotgun (WGS) entry which is preliminary data.</text>
</comment>
<dbReference type="InterPro" id="IPR006056">
    <property type="entry name" value="RidA"/>
</dbReference>
<dbReference type="OrthoDB" id="9803101at2"/>
<dbReference type="GO" id="GO:0019239">
    <property type="term" value="F:deaminase activity"/>
    <property type="evidence" value="ECO:0007669"/>
    <property type="project" value="TreeGrafter"/>
</dbReference>
<gene>
    <name evidence="2" type="ORF">C7T94_01725</name>
</gene>
<sequence>MKKVIQTKNAPAPIGPYSQAVQTGNLLFVSGQIAINPETEELNLASIEEETHQVMRNIKAILLEAEITFAHVIKTSIFLSDMNNFAKVNEVYGSYFTADFPARETVQVSVLPKNVNVEISVIAAIA</sequence>
<evidence type="ECO:0000256" key="1">
    <source>
        <dbReference type="ARBA" id="ARBA00010552"/>
    </source>
</evidence>
<organism evidence="2 3">
    <name type="scientific">Pedobacter yulinensis</name>
    <dbReference type="NCBI Taxonomy" id="2126353"/>
    <lineage>
        <taxon>Bacteria</taxon>
        <taxon>Pseudomonadati</taxon>
        <taxon>Bacteroidota</taxon>
        <taxon>Sphingobacteriia</taxon>
        <taxon>Sphingobacteriales</taxon>
        <taxon>Sphingobacteriaceae</taxon>
        <taxon>Pedobacter</taxon>
    </lineage>
</organism>
<dbReference type="CDD" id="cd00448">
    <property type="entry name" value="YjgF_YER057c_UK114_family"/>
    <property type="match status" value="1"/>
</dbReference>
<dbReference type="SUPFAM" id="SSF55298">
    <property type="entry name" value="YjgF-like"/>
    <property type="match status" value="1"/>
</dbReference>
<name>A0A2T3HQZ7_9SPHI</name>
<keyword evidence="3" id="KW-1185">Reference proteome</keyword>
<dbReference type="NCBIfam" id="TIGR00004">
    <property type="entry name" value="Rid family detoxifying hydrolase"/>
    <property type="match status" value="1"/>
</dbReference>
<dbReference type="RefSeq" id="WP_107213052.1">
    <property type="nucleotide sequence ID" value="NZ_KZ686268.1"/>
</dbReference>
<comment type="similarity">
    <text evidence="1">Belongs to the RutC family.</text>
</comment>
<dbReference type="Pfam" id="PF01042">
    <property type="entry name" value="Ribonuc_L-PSP"/>
    <property type="match status" value="1"/>
</dbReference>
<dbReference type="Proteomes" id="UP000240912">
    <property type="component" value="Unassembled WGS sequence"/>
</dbReference>
<dbReference type="FunFam" id="3.30.1330.40:FF:000001">
    <property type="entry name" value="L-PSP family endoribonuclease"/>
    <property type="match status" value="1"/>
</dbReference>
<dbReference type="AlphaFoldDB" id="A0A2T3HQZ7"/>
<evidence type="ECO:0000313" key="2">
    <source>
        <dbReference type="EMBL" id="PST84868.1"/>
    </source>
</evidence>
<proteinExistence type="inferred from homology"/>
<dbReference type="PANTHER" id="PTHR11803:SF39">
    <property type="entry name" value="2-IMINOBUTANOATE_2-IMINOPROPANOATE DEAMINASE"/>
    <property type="match status" value="1"/>
</dbReference>